<dbReference type="GO" id="GO:0007059">
    <property type="term" value="P:chromosome segregation"/>
    <property type="evidence" value="ECO:0000318"/>
    <property type="project" value="GO_Central"/>
</dbReference>
<dbReference type="eggNOG" id="ENOG502QTIN">
    <property type="taxonomic scope" value="Eukaryota"/>
</dbReference>
<dbReference type="InParanoid" id="D6WY73"/>
<organism evidence="2 3">
    <name type="scientific">Tribolium castaneum</name>
    <name type="common">Red flour beetle</name>
    <dbReference type="NCBI Taxonomy" id="7070"/>
    <lineage>
        <taxon>Eukaryota</taxon>
        <taxon>Metazoa</taxon>
        <taxon>Ecdysozoa</taxon>
        <taxon>Arthropoda</taxon>
        <taxon>Hexapoda</taxon>
        <taxon>Insecta</taxon>
        <taxon>Pterygota</taxon>
        <taxon>Neoptera</taxon>
        <taxon>Endopterygota</taxon>
        <taxon>Coleoptera</taxon>
        <taxon>Polyphaga</taxon>
        <taxon>Cucujiformia</taxon>
        <taxon>Tenebrionidae</taxon>
        <taxon>Tenebrionidae incertae sedis</taxon>
        <taxon>Tribolium</taxon>
    </lineage>
</organism>
<evidence type="ECO:0000313" key="2">
    <source>
        <dbReference type="EMBL" id="EFA07727.1"/>
    </source>
</evidence>
<protein>
    <recommendedName>
        <fullName evidence="4">Tyr recombinase domain-containing protein</fullName>
    </recommendedName>
</protein>
<dbReference type="GO" id="GO:0006310">
    <property type="term" value="P:DNA recombination"/>
    <property type="evidence" value="ECO:0000318"/>
    <property type="project" value="GO_Central"/>
</dbReference>
<reference evidence="2 3" key="1">
    <citation type="journal article" date="2008" name="Nature">
        <title>The genome of the model beetle and pest Tribolium castaneum.</title>
        <authorList>
            <consortium name="Tribolium Genome Sequencing Consortium"/>
            <person name="Richards S."/>
            <person name="Gibbs R.A."/>
            <person name="Weinstock G.M."/>
            <person name="Brown S.J."/>
            <person name="Denell R."/>
            <person name="Beeman R.W."/>
            <person name="Gibbs R."/>
            <person name="Beeman R.W."/>
            <person name="Brown S.J."/>
            <person name="Bucher G."/>
            <person name="Friedrich M."/>
            <person name="Grimmelikhuijzen C.J."/>
            <person name="Klingler M."/>
            <person name="Lorenzen M."/>
            <person name="Richards S."/>
            <person name="Roth S."/>
            <person name="Schroder R."/>
            <person name="Tautz D."/>
            <person name="Zdobnov E.M."/>
            <person name="Muzny D."/>
            <person name="Gibbs R.A."/>
            <person name="Weinstock G.M."/>
            <person name="Attaway T."/>
            <person name="Bell S."/>
            <person name="Buhay C.J."/>
            <person name="Chandrabose M.N."/>
            <person name="Chavez D."/>
            <person name="Clerk-Blankenburg K.P."/>
            <person name="Cree A."/>
            <person name="Dao M."/>
            <person name="Davis C."/>
            <person name="Chacko J."/>
            <person name="Dinh H."/>
            <person name="Dugan-Rocha S."/>
            <person name="Fowler G."/>
            <person name="Garner T.T."/>
            <person name="Garnes J."/>
            <person name="Gnirke A."/>
            <person name="Hawes A."/>
            <person name="Hernandez J."/>
            <person name="Hines S."/>
            <person name="Holder M."/>
            <person name="Hume J."/>
            <person name="Jhangiani S.N."/>
            <person name="Joshi V."/>
            <person name="Khan Z.M."/>
            <person name="Jackson L."/>
            <person name="Kovar C."/>
            <person name="Kowis A."/>
            <person name="Lee S."/>
            <person name="Lewis L.R."/>
            <person name="Margolis J."/>
            <person name="Morgan M."/>
            <person name="Nazareth L.V."/>
            <person name="Nguyen N."/>
            <person name="Okwuonu G."/>
            <person name="Parker D."/>
            <person name="Richards S."/>
            <person name="Ruiz S.J."/>
            <person name="Santibanez J."/>
            <person name="Savard J."/>
            <person name="Scherer S.E."/>
            <person name="Schneider B."/>
            <person name="Sodergren E."/>
            <person name="Tautz D."/>
            <person name="Vattahil S."/>
            <person name="Villasana D."/>
            <person name="White C.S."/>
            <person name="Wright R."/>
            <person name="Park Y."/>
            <person name="Beeman R.W."/>
            <person name="Lord J."/>
            <person name="Oppert B."/>
            <person name="Lorenzen M."/>
            <person name="Brown S."/>
            <person name="Wang L."/>
            <person name="Savard J."/>
            <person name="Tautz D."/>
            <person name="Richards S."/>
            <person name="Weinstock G."/>
            <person name="Gibbs R.A."/>
            <person name="Liu Y."/>
            <person name="Worley K."/>
            <person name="Weinstock G."/>
            <person name="Elsik C.G."/>
            <person name="Reese J.T."/>
            <person name="Elhaik E."/>
            <person name="Landan G."/>
            <person name="Graur D."/>
            <person name="Arensburger P."/>
            <person name="Atkinson P."/>
            <person name="Beeman R.W."/>
            <person name="Beidler J."/>
            <person name="Brown S.J."/>
            <person name="Demuth J.P."/>
            <person name="Drury D.W."/>
            <person name="Du Y.Z."/>
            <person name="Fujiwara H."/>
            <person name="Lorenzen M."/>
            <person name="Maselli V."/>
            <person name="Osanai M."/>
            <person name="Park Y."/>
            <person name="Robertson H.M."/>
            <person name="Tu Z."/>
            <person name="Wang J.J."/>
            <person name="Wang S."/>
            <person name="Richards S."/>
            <person name="Song H."/>
            <person name="Zhang L."/>
            <person name="Sodergren E."/>
            <person name="Werner D."/>
            <person name="Stanke M."/>
            <person name="Morgenstern B."/>
            <person name="Solovyev V."/>
            <person name="Kosarev P."/>
            <person name="Brown G."/>
            <person name="Chen H.C."/>
            <person name="Ermolaeva O."/>
            <person name="Hlavina W."/>
            <person name="Kapustin Y."/>
            <person name="Kiryutin B."/>
            <person name="Kitts P."/>
            <person name="Maglott D."/>
            <person name="Pruitt K."/>
            <person name="Sapojnikov V."/>
            <person name="Souvorov A."/>
            <person name="Mackey A.J."/>
            <person name="Waterhouse R.M."/>
            <person name="Wyder S."/>
            <person name="Zdobnov E.M."/>
            <person name="Zdobnov E.M."/>
            <person name="Wyder S."/>
            <person name="Kriventseva E.V."/>
            <person name="Kadowaki T."/>
            <person name="Bork P."/>
            <person name="Aranda M."/>
            <person name="Bao R."/>
            <person name="Beermann A."/>
            <person name="Berns N."/>
            <person name="Bolognesi R."/>
            <person name="Bonneton F."/>
            <person name="Bopp D."/>
            <person name="Brown S.J."/>
            <person name="Bucher G."/>
            <person name="Butts T."/>
            <person name="Chaumot A."/>
            <person name="Denell R.E."/>
            <person name="Ferrier D.E."/>
            <person name="Friedrich M."/>
            <person name="Gordon C.M."/>
            <person name="Jindra M."/>
            <person name="Klingler M."/>
            <person name="Lan Q."/>
            <person name="Lattorff H.M."/>
            <person name="Laudet V."/>
            <person name="von Levetsow C."/>
            <person name="Liu Z."/>
            <person name="Lutz R."/>
            <person name="Lynch J.A."/>
            <person name="da Fonseca R.N."/>
            <person name="Posnien N."/>
            <person name="Reuter R."/>
            <person name="Roth S."/>
            <person name="Savard J."/>
            <person name="Schinko J.B."/>
            <person name="Schmitt C."/>
            <person name="Schoppmeier M."/>
            <person name="Schroder R."/>
            <person name="Shippy T.D."/>
            <person name="Simonnet F."/>
            <person name="Marques-Souza H."/>
            <person name="Tautz D."/>
            <person name="Tomoyasu Y."/>
            <person name="Trauner J."/>
            <person name="Van der Zee M."/>
            <person name="Vervoort M."/>
            <person name="Wittkopp N."/>
            <person name="Wimmer E.A."/>
            <person name="Yang X."/>
            <person name="Jones A.K."/>
            <person name="Sattelle D.B."/>
            <person name="Ebert P.R."/>
            <person name="Nelson D."/>
            <person name="Scott J.G."/>
            <person name="Beeman R.W."/>
            <person name="Muthukrishnan S."/>
            <person name="Kramer K.J."/>
            <person name="Arakane Y."/>
            <person name="Beeman R.W."/>
            <person name="Zhu Q."/>
            <person name="Hogenkamp D."/>
            <person name="Dixit R."/>
            <person name="Oppert B."/>
            <person name="Jiang H."/>
            <person name="Zou Z."/>
            <person name="Marshall J."/>
            <person name="Elpidina E."/>
            <person name="Vinokurov K."/>
            <person name="Oppert C."/>
            <person name="Zou Z."/>
            <person name="Evans J."/>
            <person name="Lu Z."/>
            <person name="Zhao P."/>
            <person name="Sumathipala N."/>
            <person name="Altincicek B."/>
            <person name="Vilcinskas A."/>
            <person name="Williams M."/>
            <person name="Hultmark D."/>
            <person name="Hetru C."/>
            <person name="Jiang H."/>
            <person name="Grimmelikhuijzen C.J."/>
            <person name="Hauser F."/>
            <person name="Cazzamali G."/>
            <person name="Williamson M."/>
            <person name="Park Y."/>
            <person name="Li B."/>
            <person name="Tanaka Y."/>
            <person name="Predel R."/>
            <person name="Neupert S."/>
            <person name="Schachtner J."/>
            <person name="Verleyen P."/>
            <person name="Raible F."/>
            <person name="Bork P."/>
            <person name="Friedrich M."/>
            <person name="Walden K.K."/>
            <person name="Robertson H.M."/>
            <person name="Angeli S."/>
            <person name="Foret S."/>
            <person name="Bucher G."/>
            <person name="Schuetz S."/>
            <person name="Maleszka R."/>
            <person name="Wimmer E.A."/>
            <person name="Beeman R.W."/>
            <person name="Lorenzen M."/>
            <person name="Tomoyasu Y."/>
            <person name="Miller S.C."/>
            <person name="Grossmann D."/>
            <person name="Bucher G."/>
        </authorList>
    </citation>
    <scope>NUCLEOTIDE SEQUENCE [LARGE SCALE GENOMIC DNA]</scope>
    <source>
        <strain evidence="2 3">Georgia GA2</strain>
    </source>
</reference>
<keyword evidence="1" id="KW-0233">DNA recombination</keyword>
<dbReference type="Gene3D" id="1.10.443.10">
    <property type="entry name" value="Intergrase catalytic core"/>
    <property type="match status" value="1"/>
</dbReference>
<keyword evidence="3" id="KW-1185">Reference proteome</keyword>
<dbReference type="Proteomes" id="UP000007266">
    <property type="component" value="Linkage group 8"/>
</dbReference>
<dbReference type="STRING" id="7070.D6WY73"/>
<evidence type="ECO:0000256" key="1">
    <source>
        <dbReference type="ARBA" id="ARBA00023172"/>
    </source>
</evidence>
<accession>D6WY73</accession>
<dbReference type="AlphaFoldDB" id="D6WY73"/>
<dbReference type="PhylomeDB" id="D6WY73"/>
<evidence type="ECO:0000313" key="3">
    <source>
        <dbReference type="Proteomes" id="UP000007266"/>
    </source>
</evidence>
<dbReference type="GO" id="GO:0003677">
    <property type="term" value="F:DNA binding"/>
    <property type="evidence" value="ECO:0007669"/>
    <property type="project" value="InterPro"/>
</dbReference>
<gene>
    <name evidence="2" type="primary">GLEAN_02205</name>
    <name evidence="2" type="ORF">TcasGA2_TC002205</name>
</gene>
<dbReference type="InterPro" id="IPR013762">
    <property type="entry name" value="Integrase-like_cat_sf"/>
</dbReference>
<dbReference type="EMBL" id="KQ971357">
    <property type="protein sequence ID" value="EFA07727.1"/>
    <property type="molecule type" value="Genomic_DNA"/>
</dbReference>
<proteinExistence type="predicted"/>
<dbReference type="InterPro" id="IPR011010">
    <property type="entry name" value="DNA_brk_join_enz"/>
</dbReference>
<reference evidence="2 3" key="2">
    <citation type="journal article" date="2010" name="Nucleic Acids Res.">
        <title>BeetleBase in 2010: revisions to provide comprehensive genomic information for Tribolium castaneum.</title>
        <authorList>
            <person name="Kim H.S."/>
            <person name="Murphy T."/>
            <person name="Xia J."/>
            <person name="Caragea D."/>
            <person name="Park Y."/>
            <person name="Beeman R.W."/>
            <person name="Lorenzen M.D."/>
            <person name="Butcher S."/>
            <person name="Manak J.R."/>
            <person name="Brown S.J."/>
        </authorList>
    </citation>
    <scope>GENOME REANNOTATION</scope>
    <source>
        <strain evidence="2 3">Georgia GA2</strain>
    </source>
</reference>
<name>D6WY73_TRICA</name>
<dbReference type="SUPFAM" id="SSF56349">
    <property type="entry name" value="DNA breaking-rejoining enzymes"/>
    <property type="match status" value="1"/>
</dbReference>
<evidence type="ECO:0008006" key="4">
    <source>
        <dbReference type="Google" id="ProtNLM"/>
    </source>
</evidence>
<sequence length="241" mass="27673">MQTCSSNKEETCSEISNIAADAKDSLLPSKSKHLYEETYNAYRKWRSNKKIDTICEDTILAYFSSELSRYKSSSLWSKYSMLRSTINLRERIDISKFPSVIPYLKRKAGKLENVNLLELVRRYMEIRPTKTPHNRFFINYTKEKCTIQPVGIHKIGGVPATVAKYLGLENASSYTGHCFRRSSASLLANAGATMERIKRHGGWRSTTVAEGYIEECENTKIKVANLILGEEQIYKFAWNRE</sequence>
<dbReference type="HOGENOM" id="CLU_1153020_0_0_1"/>
<dbReference type="GO" id="GO:0009009">
    <property type="term" value="F:site-specific recombinase activity"/>
    <property type="evidence" value="ECO:0000318"/>
    <property type="project" value="GO_Central"/>
</dbReference>